<dbReference type="Proteomes" id="UP000076715">
    <property type="component" value="Unassembled WGS sequence"/>
</dbReference>
<evidence type="ECO:0000313" key="2">
    <source>
        <dbReference type="Proteomes" id="UP000076715"/>
    </source>
</evidence>
<dbReference type="OrthoDB" id="1451016at2"/>
<evidence type="ECO:0000313" key="1">
    <source>
        <dbReference type="EMBL" id="KZS42454.1"/>
    </source>
</evidence>
<dbReference type="STRING" id="1642818.AWE51_03150"/>
<reference evidence="1 2" key="1">
    <citation type="submission" date="2016-01" db="EMBL/GenBank/DDBJ databases">
        <title>The draft genome sequence of Aquimarina sp. RZW4-3-2.</title>
        <authorList>
            <person name="Wang Y."/>
        </authorList>
    </citation>
    <scope>NUCLEOTIDE SEQUENCE [LARGE SCALE GENOMIC DNA]</scope>
    <source>
        <strain evidence="1 2">RZW4-3-2</strain>
    </source>
</reference>
<sequence length="135" mass="14742">MNCQQKSGVFLNLDCKNAKAHTCNNCKKDICEAHTHTLESKHLCEDCYWETYLFSTKKRDVYADDNYINDTYVNYDSTSQTSSPPSGFDGGFGGGSFGGGGASGTWTEGDMQSLNDTNTGDTLGMLGADDTFFYS</sequence>
<proteinExistence type="predicted"/>
<organism evidence="1 2">
    <name type="scientific">Aquimarina aggregata</name>
    <dbReference type="NCBI Taxonomy" id="1642818"/>
    <lineage>
        <taxon>Bacteria</taxon>
        <taxon>Pseudomonadati</taxon>
        <taxon>Bacteroidota</taxon>
        <taxon>Flavobacteriia</taxon>
        <taxon>Flavobacteriales</taxon>
        <taxon>Flavobacteriaceae</taxon>
        <taxon>Aquimarina</taxon>
    </lineage>
</organism>
<protein>
    <submittedName>
        <fullName evidence="1">Uncharacterized protein</fullName>
    </submittedName>
</protein>
<name>A0A162CUP6_9FLAO</name>
<dbReference type="RefSeq" id="WP_066310207.1">
    <property type="nucleotide sequence ID" value="NZ_LQRT01000002.1"/>
</dbReference>
<comment type="caution">
    <text evidence="1">The sequence shown here is derived from an EMBL/GenBank/DDBJ whole genome shotgun (WGS) entry which is preliminary data.</text>
</comment>
<keyword evidence="2" id="KW-1185">Reference proteome</keyword>
<dbReference type="AlphaFoldDB" id="A0A162CUP6"/>
<dbReference type="EMBL" id="LQRT01000002">
    <property type="protein sequence ID" value="KZS42454.1"/>
    <property type="molecule type" value="Genomic_DNA"/>
</dbReference>
<gene>
    <name evidence="1" type="ORF">AWE51_03150</name>
</gene>
<accession>A0A162CUP6</accession>